<keyword evidence="1" id="KW-0812">Transmembrane</keyword>
<keyword evidence="3" id="KW-1185">Reference proteome</keyword>
<sequence>MLVTVALMSLVTFLVNIPLGMWRVNTRPFTFGWFLATLASLPLIVFLRQDYELTLGFVALLVVLGIIGQTFGGRFARKRVVVGRWS</sequence>
<accession>A0ABS1J7M1</accession>
<evidence type="ECO:0000256" key="1">
    <source>
        <dbReference type="SAM" id="Phobius"/>
    </source>
</evidence>
<evidence type="ECO:0000313" key="2">
    <source>
        <dbReference type="EMBL" id="MBL0386281.1"/>
    </source>
</evidence>
<dbReference type="EMBL" id="JAEQNB010000001">
    <property type="protein sequence ID" value="MBL0386281.1"/>
    <property type="molecule type" value="Genomic_DNA"/>
</dbReference>
<name>A0ABS1J7M1_9BACL</name>
<reference evidence="2 3" key="1">
    <citation type="submission" date="2021-01" db="EMBL/GenBank/DDBJ databases">
        <title>Tumebacillus sp. strain ITR2 16S ribosomal RNA gene Genome sequencing and assembly.</title>
        <authorList>
            <person name="Kang M."/>
        </authorList>
    </citation>
    <scope>NUCLEOTIDE SEQUENCE [LARGE SCALE GENOMIC DNA]</scope>
    <source>
        <strain evidence="2 3">ITR2</strain>
    </source>
</reference>
<feature type="transmembrane region" description="Helical" evidence="1">
    <location>
        <begin position="6"/>
        <end position="22"/>
    </location>
</feature>
<keyword evidence="1" id="KW-1133">Transmembrane helix</keyword>
<dbReference type="RefSeq" id="WP_201632369.1">
    <property type="nucleotide sequence ID" value="NZ_JAEQNB010000001.1"/>
</dbReference>
<gene>
    <name evidence="2" type="ORF">JJB07_06390</name>
</gene>
<keyword evidence="1" id="KW-0472">Membrane</keyword>
<evidence type="ECO:0000313" key="3">
    <source>
        <dbReference type="Proteomes" id="UP000602284"/>
    </source>
</evidence>
<evidence type="ECO:0008006" key="4">
    <source>
        <dbReference type="Google" id="ProtNLM"/>
    </source>
</evidence>
<protein>
    <recommendedName>
        <fullName evidence="4">Integral membrane protein</fullName>
    </recommendedName>
</protein>
<dbReference type="Proteomes" id="UP000602284">
    <property type="component" value="Unassembled WGS sequence"/>
</dbReference>
<feature type="transmembrane region" description="Helical" evidence="1">
    <location>
        <begin position="29"/>
        <end position="47"/>
    </location>
</feature>
<comment type="caution">
    <text evidence="2">The sequence shown here is derived from an EMBL/GenBank/DDBJ whole genome shotgun (WGS) entry which is preliminary data.</text>
</comment>
<feature type="transmembrane region" description="Helical" evidence="1">
    <location>
        <begin position="53"/>
        <end position="76"/>
    </location>
</feature>
<organism evidence="2 3">
    <name type="scientific">Tumebacillus amylolyticus</name>
    <dbReference type="NCBI Taxonomy" id="2801339"/>
    <lineage>
        <taxon>Bacteria</taxon>
        <taxon>Bacillati</taxon>
        <taxon>Bacillota</taxon>
        <taxon>Bacilli</taxon>
        <taxon>Bacillales</taxon>
        <taxon>Alicyclobacillaceae</taxon>
        <taxon>Tumebacillus</taxon>
    </lineage>
</organism>
<proteinExistence type="predicted"/>